<keyword evidence="7" id="KW-1185">Reference proteome</keyword>
<dbReference type="EMBL" id="CP108188">
    <property type="protein sequence ID" value="WTR68537.1"/>
    <property type="molecule type" value="Genomic_DNA"/>
</dbReference>
<evidence type="ECO:0000259" key="4">
    <source>
        <dbReference type="Pfam" id="PF12697"/>
    </source>
</evidence>
<proteinExistence type="inferred from homology"/>
<organism evidence="6 7">
    <name type="scientific">Streptomyces zaomyceticus</name>
    <dbReference type="NCBI Taxonomy" id="68286"/>
    <lineage>
        <taxon>Bacteria</taxon>
        <taxon>Bacillati</taxon>
        <taxon>Actinomycetota</taxon>
        <taxon>Actinomycetes</taxon>
        <taxon>Kitasatosporales</taxon>
        <taxon>Streptomycetaceae</taxon>
        <taxon>Streptomyces</taxon>
    </lineage>
</organism>
<dbReference type="Pfam" id="PF12697">
    <property type="entry name" value="Abhydrolase_6"/>
    <property type="match status" value="1"/>
</dbReference>
<gene>
    <name evidence="6" type="ORF">OG814_04255</name>
</gene>
<evidence type="ECO:0000259" key="5">
    <source>
        <dbReference type="Pfam" id="PF20434"/>
    </source>
</evidence>
<dbReference type="PANTHER" id="PTHR22946:SF9">
    <property type="entry name" value="POLYKETIDE TRANSFERASE AF380"/>
    <property type="match status" value="1"/>
</dbReference>
<dbReference type="Proteomes" id="UP001622594">
    <property type="component" value="Chromosome"/>
</dbReference>
<dbReference type="GO" id="GO:0016787">
    <property type="term" value="F:hydrolase activity"/>
    <property type="evidence" value="ECO:0007669"/>
    <property type="project" value="UniProtKB-KW"/>
</dbReference>
<comment type="similarity">
    <text evidence="2">Belongs to the AB hydrolase superfamily. FUS2 hydrolase family.</text>
</comment>
<accession>A0ABZ1L2T2</accession>
<sequence length="540" mass="56663">MTAFVLVSGPFTGGWLWEETVAPLRAAGSEAYPVTLTGMGAGTPTGTGDPTPARIGDRQDDGAGSAVDLETHIDDLVRLIDDIDTPRVVLVGHGYGLHPVLGAADRRPERVARIVSLDTSLPEDGEAAVRSVPDPAVRARVADVAAGSGEVDGSDGSDGGERAGGGGVDGGRVSPPGPGEWARWGSTEGVPAEALERLERLATPQPAGTLAQPLRLTGAAAALPTTGILCTAGGSGIDVVRMLVESGPPQFRALADDRMRYFDLGTGHWPMLSAPQELAELLRRAAAGEGHRLTVPEAADERPAHLLPFLLDVPEVPRERHGRVDMHLPDADGPRPAVVFVHGGPVSPDQRPTPRDTPFLLGYGRYAASLGAVGATPDHRLHGLADFPPAAEDLAEAVELVRADPRVDGERIALWFFSAGGLLAADWLAVPPPWLRCVAMTYPALAPLPGWGTVESRFRPVDAVGAADGPPIVLTRAGREHPAFAATVEEFLTAAARQGTHVEIVDVPHGRHGFELVDPTEESRAAVRRAMRAVLGHLRS</sequence>
<evidence type="ECO:0000256" key="2">
    <source>
        <dbReference type="ARBA" id="ARBA00038115"/>
    </source>
</evidence>
<reference evidence="6 7" key="1">
    <citation type="submission" date="2022-10" db="EMBL/GenBank/DDBJ databases">
        <title>The complete genomes of actinobacterial strains from the NBC collection.</title>
        <authorList>
            <person name="Joergensen T.S."/>
            <person name="Alvarez Arevalo M."/>
            <person name="Sterndorff E.B."/>
            <person name="Faurdal D."/>
            <person name="Vuksanovic O."/>
            <person name="Mourched A.-S."/>
            <person name="Charusanti P."/>
            <person name="Shaw S."/>
            <person name="Blin K."/>
            <person name="Weber T."/>
        </authorList>
    </citation>
    <scope>NUCLEOTIDE SEQUENCE [LARGE SCALE GENOMIC DNA]</scope>
    <source>
        <strain evidence="6 7">NBC_00123</strain>
    </source>
</reference>
<evidence type="ECO:0000313" key="6">
    <source>
        <dbReference type="EMBL" id="WTR68537.1"/>
    </source>
</evidence>
<feature type="domain" description="BD-FAE-like" evidence="5">
    <location>
        <begin position="325"/>
        <end position="425"/>
    </location>
</feature>
<dbReference type="InterPro" id="IPR049492">
    <property type="entry name" value="BD-FAE-like_dom"/>
</dbReference>
<evidence type="ECO:0000313" key="7">
    <source>
        <dbReference type="Proteomes" id="UP001622594"/>
    </source>
</evidence>
<dbReference type="SUPFAM" id="SSF53474">
    <property type="entry name" value="alpha/beta-Hydrolases"/>
    <property type="match status" value="2"/>
</dbReference>
<dbReference type="RefSeq" id="WP_371634946.1">
    <property type="nucleotide sequence ID" value="NZ_CP108062.1"/>
</dbReference>
<keyword evidence="1 6" id="KW-0378">Hydrolase</keyword>
<dbReference type="InterPro" id="IPR050261">
    <property type="entry name" value="FrsA_esterase"/>
</dbReference>
<dbReference type="PANTHER" id="PTHR22946">
    <property type="entry name" value="DIENELACTONE HYDROLASE DOMAIN-CONTAINING PROTEIN-RELATED"/>
    <property type="match status" value="1"/>
</dbReference>
<evidence type="ECO:0000256" key="1">
    <source>
        <dbReference type="ARBA" id="ARBA00022801"/>
    </source>
</evidence>
<feature type="region of interest" description="Disordered" evidence="3">
    <location>
        <begin position="145"/>
        <end position="184"/>
    </location>
</feature>
<dbReference type="Pfam" id="PF20434">
    <property type="entry name" value="BD-FAE"/>
    <property type="match status" value="1"/>
</dbReference>
<name>A0ABZ1L2T2_9ACTN</name>
<dbReference type="Gene3D" id="3.40.50.1820">
    <property type="entry name" value="alpha/beta hydrolase"/>
    <property type="match status" value="2"/>
</dbReference>
<evidence type="ECO:0000256" key="3">
    <source>
        <dbReference type="SAM" id="MobiDB-lite"/>
    </source>
</evidence>
<feature type="domain" description="AB hydrolase-1" evidence="4">
    <location>
        <begin position="4"/>
        <end position="280"/>
    </location>
</feature>
<dbReference type="InterPro" id="IPR000073">
    <property type="entry name" value="AB_hydrolase_1"/>
</dbReference>
<protein>
    <submittedName>
        <fullName evidence="6">Dienelactone hydrolase family protein</fullName>
    </submittedName>
</protein>
<dbReference type="InterPro" id="IPR029058">
    <property type="entry name" value="AB_hydrolase_fold"/>
</dbReference>